<keyword evidence="1" id="KW-1133">Transmembrane helix</keyword>
<sequence length="267" mass="30645">MVDNRFLHPYYVLNVALVLAYVGLRAKRLDPHELSKEDMFGITREAQIYFCLFLMMATRTLSAPTLDAYLSSAFMFLRVAIVVLLWHMDKQLVAVFLALWTMIYAVCPQPRYKLPKSIVTLNNVTYNDRIARNKHKTIYVLWCHATWSARCSQLAPVLASLAKAYDHPRVRFARVDVSKYPTLADTLSVSVSPASKQLPTVICYKQGQEVARIPVMDQRGNLPKQWSRGFKAAHVAEALNLNTHFITAKQWEQEAQQRLRQSDKKTN</sequence>
<keyword evidence="4" id="KW-1185">Reference proteome</keyword>
<feature type="transmembrane region" description="Helical" evidence="1">
    <location>
        <begin position="68"/>
        <end position="86"/>
    </location>
</feature>
<dbReference type="PANTHER" id="PTHR45663:SF11">
    <property type="entry name" value="GEO12009P1"/>
    <property type="match status" value="1"/>
</dbReference>
<dbReference type="InterPro" id="IPR013766">
    <property type="entry name" value="Thioredoxin_domain"/>
</dbReference>
<dbReference type="Pfam" id="PF00085">
    <property type="entry name" value="Thioredoxin"/>
    <property type="match status" value="1"/>
</dbReference>
<dbReference type="OrthoDB" id="20229at2759"/>
<reference evidence="3 4" key="1">
    <citation type="journal article" date="2018" name="Mol. Biol. Evol.">
        <title>Analysis of the draft genome of the red seaweed Gracilariopsis chorda provides insights into genome size evolution in Rhodophyta.</title>
        <authorList>
            <person name="Lee J."/>
            <person name="Yang E.C."/>
            <person name="Graf L."/>
            <person name="Yang J.H."/>
            <person name="Qiu H."/>
            <person name="Zel Zion U."/>
            <person name="Chan C.X."/>
            <person name="Stephens T.G."/>
            <person name="Weber A.P.M."/>
            <person name="Boo G.H."/>
            <person name="Boo S.M."/>
            <person name="Kim K.M."/>
            <person name="Shin Y."/>
            <person name="Jung M."/>
            <person name="Lee S.J."/>
            <person name="Yim H.S."/>
            <person name="Lee J.H."/>
            <person name="Bhattacharya D."/>
            <person name="Yoon H.S."/>
        </authorList>
    </citation>
    <scope>NUCLEOTIDE SEQUENCE [LARGE SCALE GENOMIC DNA]</scope>
    <source>
        <strain evidence="3 4">SKKU-2015</strain>
        <tissue evidence="3">Whole body</tissue>
    </source>
</reference>
<evidence type="ECO:0000313" key="4">
    <source>
        <dbReference type="Proteomes" id="UP000247409"/>
    </source>
</evidence>
<organism evidence="3 4">
    <name type="scientific">Gracilariopsis chorda</name>
    <dbReference type="NCBI Taxonomy" id="448386"/>
    <lineage>
        <taxon>Eukaryota</taxon>
        <taxon>Rhodophyta</taxon>
        <taxon>Florideophyceae</taxon>
        <taxon>Rhodymeniophycidae</taxon>
        <taxon>Gracilariales</taxon>
        <taxon>Gracilariaceae</taxon>
        <taxon>Gracilariopsis</taxon>
    </lineage>
</organism>
<comment type="caution">
    <text evidence="3">The sequence shown here is derived from an EMBL/GenBank/DDBJ whole genome shotgun (WGS) entry which is preliminary data.</text>
</comment>
<feature type="domain" description="Thioredoxin" evidence="2">
    <location>
        <begin position="118"/>
        <end position="213"/>
    </location>
</feature>
<evidence type="ECO:0000259" key="2">
    <source>
        <dbReference type="Pfam" id="PF00085"/>
    </source>
</evidence>
<feature type="transmembrane region" description="Helical" evidence="1">
    <location>
        <begin position="93"/>
        <end position="112"/>
    </location>
</feature>
<dbReference type="AlphaFoldDB" id="A0A2V3JAE5"/>
<keyword evidence="1 3" id="KW-0812">Transmembrane</keyword>
<protein>
    <submittedName>
        <fullName evidence="3">Thioredoxin-related transmembrane protein 2-like</fullName>
    </submittedName>
</protein>
<gene>
    <name evidence="3" type="ORF">BWQ96_00558</name>
</gene>
<dbReference type="SUPFAM" id="SSF52833">
    <property type="entry name" value="Thioredoxin-like"/>
    <property type="match status" value="1"/>
</dbReference>
<evidence type="ECO:0000313" key="3">
    <source>
        <dbReference type="EMBL" id="PXF49680.1"/>
    </source>
</evidence>
<dbReference type="GO" id="GO:0005737">
    <property type="term" value="C:cytoplasm"/>
    <property type="evidence" value="ECO:0007669"/>
    <property type="project" value="TreeGrafter"/>
</dbReference>
<evidence type="ECO:0000256" key="1">
    <source>
        <dbReference type="SAM" id="Phobius"/>
    </source>
</evidence>
<name>A0A2V3JAE5_9FLOR</name>
<dbReference type="PANTHER" id="PTHR45663">
    <property type="entry name" value="GEO12009P1"/>
    <property type="match status" value="1"/>
</dbReference>
<dbReference type="Gene3D" id="3.40.30.10">
    <property type="entry name" value="Glutaredoxin"/>
    <property type="match status" value="1"/>
</dbReference>
<accession>A0A2V3JAE5</accession>
<feature type="transmembrane region" description="Helical" evidence="1">
    <location>
        <begin position="6"/>
        <end position="24"/>
    </location>
</feature>
<dbReference type="EMBL" id="NBIV01000003">
    <property type="protein sequence ID" value="PXF49680.1"/>
    <property type="molecule type" value="Genomic_DNA"/>
</dbReference>
<proteinExistence type="predicted"/>
<keyword evidence="1" id="KW-0472">Membrane</keyword>
<dbReference type="InterPro" id="IPR036249">
    <property type="entry name" value="Thioredoxin-like_sf"/>
</dbReference>
<dbReference type="Proteomes" id="UP000247409">
    <property type="component" value="Unassembled WGS sequence"/>
</dbReference>
<dbReference type="GO" id="GO:0015035">
    <property type="term" value="F:protein-disulfide reductase activity"/>
    <property type="evidence" value="ECO:0007669"/>
    <property type="project" value="TreeGrafter"/>
</dbReference>